<dbReference type="OrthoDB" id="128924at2759"/>
<evidence type="ECO:0000256" key="2">
    <source>
        <dbReference type="SAM" id="Phobius"/>
    </source>
</evidence>
<dbReference type="InterPro" id="IPR019365">
    <property type="entry name" value="TVP18/Ca-channel_flower"/>
</dbReference>
<dbReference type="SMART" id="SM01077">
    <property type="entry name" value="Cg6151-P"/>
    <property type="match status" value="1"/>
</dbReference>
<dbReference type="Gene3D" id="1.20.5.340">
    <property type="match status" value="1"/>
</dbReference>
<protein>
    <recommendedName>
        <fullName evidence="5">Golgi apparatus membrane protein TVP18</fullName>
    </recommendedName>
</protein>
<sequence length="241" mass="26739">MGLFGEFRSLNFSLYAQWFGIASICLLIALGIVTFLSHIVFSIVGWVIAVILIFVEIPFCTKFCPTSPKLFAIIMFLSNILNTGPLIAAAVTLLFAAICYGIAALKGQAFASSRILGGTGVDNVKIASLRAEADKANARCEELEAKKAALTTEHDNKDDKLSELQSRAKLLEEQLEKAEQDLKEATENFRDADLRAEQLNKKAVKLEQEVREQEKKNAELEKKQQDVKAEMDELERQLEGV</sequence>
<keyword evidence="2" id="KW-1133">Transmembrane helix</keyword>
<evidence type="ECO:0000313" key="4">
    <source>
        <dbReference type="Proteomes" id="UP000242180"/>
    </source>
</evidence>
<keyword evidence="2" id="KW-0812">Transmembrane</keyword>
<accession>A0A1X2H6U2</accession>
<gene>
    <name evidence="3" type="ORF">BCR43DRAFT_552072</name>
</gene>
<dbReference type="FunCoup" id="A0A1X2H6U2">
    <property type="interactions" value="40"/>
</dbReference>
<dbReference type="Pfam" id="PF10233">
    <property type="entry name" value="Cg6151-P"/>
    <property type="match status" value="1"/>
</dbReference>
<feature type="transmembrane region" description="Helical" evidence="2">
    <location>
        <begin position="70"/>
        <end position="103"/>
    </location>
</feature>
<dbReference type="STRING" id="13706.A0A1X2H6U2"/>
<evidence type="ECO:0000313" key="3">
    <source>
        <dbReference type="EMBL" id="ORY94174.1"/>
    </source>
</evidence>
<organism evidence="3 4">
    <name type="scientific">Syncephalastrum racemosum</name>
    <name type="common">Filamentous fungus</name>
    <dbReference type="NCBI Taxonomy" id="13706"/>
    <lineage>
        <taxon>Eukaryota</taxon>
        <taxon>Fungi</taxon>
        <taxon>Fungi incertae sedis</taxon>
        <taxon>Mucoromycota</taxon>
        <taxon>Mucoromycotina</taxon>
        <taxon>Mucoromycetes</taxon>
        <taxon>Mucorales</taxon>
        <taxon>Syncephalastraceae</taxon>
        <taxon>Syncephalastrum</taxon>
    </lineage>
</organism>
<keyword evidence="2" id="KW-0472">Membrane</keyword>
<comment type="caution">
    <text evidence="3">The sequence shown here is derived from an EMBL/GenBank/DDBJ whole genome shotgun (WGS) entry which is preliminary data.</text>
</comment>
<keyword evidence="4" id="KW-1185">Reference proteome</keyword>
<evidence type="ECO:0008006" key="5">
    <source>
        <dbReference type="Google" id="ProtNLM"/>
    </source>
</evidence>
<dbReference type="Proteomes" id="UP000242180">
    <property type="component" value="Unassembled WGS sequence"/>
</dbReference>
<dbReference type="AlphaFoldDB" id="A0A1X2H6U2"/>
<dbReference type="SUPFAM" id="SSF57997">
    <property type="entry name" value="Tropomyosin"/>
    <property type="match status" value="1"/>
</dbReference>
<dbReference type="GO" id="GO:0016020">
    <property type="term" value="C:membrane"/>
    <property type="evidence" value="ECO:0007669"/>
    <property type="project" value="InterPro"/>
</dbReference>
<dbReference type="InParanoid" id="A0A1X2H6U2"/>
<dbReference type="EMBL" id="MCGN01000008">
    <property type="protein sequence ID" value="ORY94174.1"/>
    <property type="molecule type" value="Genomic_DNA"/>
</dbReference>
<evidence type="ECO:0000256" key="1">
    <source>
        <dbReference type="SAM" id="MobiDB-lite"/>
    </source>
</evidence>
<name>A0A1X2H6U2_SYNRA</name>
<feature type="transmembrane region" description="Helical" evidence="2">
    <location>
        <begin position="39"/>
        <end position="58"/>
    </location>
</feature>
<proteinExistence type="predicted"/>
<reference evidence="3 4" key="1">
    <citation type="submission" date="2016-07" db="EMBL/GenBank/DDBJ databases">
        <title>Pervasive Adenine N6-methylation of Active Genes in Fungi.</title>
        <authorList>
            <consortium name="DOE Joint Genome Institute"/>
            <person name="Mondo S.J."/>
            <person name="Dannebaum R.O."/>
            <person name="Kuo R.C."/>
            <person name="Labutti K."/>
            <person name="Haridas S."/>
            <person name="Kuo A."/>
            <person name="Salamov A."/>
            <person name="Ahrendt S.R."/>
            <person name="Lipzen A."/>
            <person name="Sullivan W."/>
            <person name="Andreopoulos W.B."/>
            <person name="Clum A."/>
            <person name="Lindquist E."/>
            <person name="Daum C."/>
            <person name="Ramamoorthy G.K."/>
            <person name="Gryganskyi A."/>
            <person name="Culley D."/>
            <person name="Magnuson J.K."/>
            <person name="James T.Y."/>
            <person name="O'Malley M.A."/>
            <person name="Stajich J.E."/>
            <person name="Spatafora J.W."/>
            <person name="Visel A."/>
            <person name="Grigoriev I.V."/>
        </authorList>
    </citation>
    <scope>NUCLEOTIDE SEQUENCE [LARGE SCALE GENOMIC DNA]</scope>
    <source>
        <strain evidence="3 4">NRRL 2496</strain>
    </source>
</reference>
<feature type="region of interest" description="Disordered" evidence="1">
    <location>
        <begin position="211"/>
        <end position="241"/>
    </location>
</feature>
<feature type="transmembrane region" description="Helical" evidence="2">
    <location>
        <begin position="12"/>
        <end position="33"/>
    </location>
</feature>